<feature type="transmembrane region" description="Helical" evidence="1">
    <location>
        <begin position="100"/>
        <end position="124"/>
    </location>
</feature>
<dbReference type="Proteomes" id="UP000809529">
    <property type="component" value="Unassembled WGS sequence"/>
</dbReference>
<feature type="transmembrane region" description="Helical" evidence="1">
    <location>
        <begin position="66"/>
        <end position="88"/>
    </location>
</feature>
<evidence type="ECO:0000313" key="3">
    <source>
        <dbReference type="Proteomes" id="UP000809529"/>
    </source>
</evidence>
<protein>
    <submittedName>
        <fullName evidence="2">DoxX family protein</fullName>
    </submittedName>
</protein>
<sequence length="130" mass="13666">MTPLIWGFRAVLGGFWLWAGLSKWLYGFDATAFLQGALGNPAVQAAPYAGLTVAVIEWLIKTGMPVVNAAIPLLEVALGVWFVSGKVLRGAALGQAGMSLMFVVCGAISWNPLLLASSCVLLALPLPKKP</sequence>
<feature type="transmembrane region" description="Helical" evidence="1">
    <location>
        <begin position="6"/>
        <end position="26"/>
    </location>
</feature>
<keyword evidence="3" id="KW-1185">Reference proteome</keyword>
<organism evidence="2 3">
    <name type="scientific">Pseudomonas weihenstephanensis</name>
    <dbReference type="NCBI Taxonomy" id="1608994"/>
    <lineage>
        <taxon>Bacteria</taxon>
        <taxon>Pseudomonadati</taxon>
        <taxon>Pseudomonadota</taxon>
        <taxon>Gammaproteobacteria</taxon>
        <taxon>Pseudomonadales</taxon>
        <taxon>Pseudomonadaceae</taxon>
        <taxon>Pseudomonas</taxon>
    </lineage>
</organism>
<keyword evidence="1" id="KW-1133">Transmembrane helix</keyword>
<comment type="caution">
    <text evidence="2">The sequence shown here is derived from an EMBL/GenBank/DDBJ whole genome shotgun (WGS) entry which is preliminary data.</text>
</comment>
<evidence type="ECO:0000256" key="1">
    <source>
        <dbReference type="SAM" id="Phobius"/>
    </source>
</evidence>
<accession>A0ABS1ZB82</accession>
<evidence type="ECO:0000313" key="2">
    <source>
        <dbReference type="EMBL" id="MBM1193706.1"/>
    </source>
</evidence>
<keyword evidence="1" id="KW-0472">Membrane</keyword>
<keyword evidence="1" id="KW-0812">Transmembrane</keyword>
<dbReference type="EMBL" id="JAAEBW010000001">
    <property type="protein sequence ID" value="MBM1193706.1"/>
    <property type="molecule type" value="Genomic_DNA"/>
</dbReference>
<feature type="transmembrane region" description="Helical" evidence="1">
    <location>
        <begin position="38"/>
        <end position="60"/>
    </location>
</feature>
<reference evidence="2 3" key="1">
    <citation type="submission" date="2020-01" db="EMBL/GenBank/DDBJ databases">
        <title>Comparative genomics of meat spoilage bacteria.</title>
        <authorList>
            <person name="Hilgarth M."/>
            <person name="Vogel R.F."/>
        </authorList>
    </citation>
    <scope>NUCLEOTIDE SEQUENCE [LARGE SCALE GENOMIC DNA]</scope>
    <source>
        <strain evidence="2 3">TMW2.2077</strain>
    </source>
</reference>
<dbReference type="RefSeq" id="WP_203301974.1">
    <property type="nucleotide sequence ID" value="NZ_JAAEBW010000001.1"/>
</dbReference>
<name>A0ABS1ZB82_9PSED</name>
<proteinExistence type="predicted"/>
<gene>
    <name evidence="2" type="ORF">GYN02_00765</name>
</gene>